<feature type="region of interest" description="Disordered" evidence="1">
    <location>
        <begin position="207"/>
        <end position="226"/>
    </location>
</feature>
<sequence>LVTSQSRKTMINLNLRGAEELWNCFGSGYRSSVGETHRDIARIVHPKRRESNKNFIRFTQLAPKPPCFLRFSLKRSQSNSVASIHIQPRPNQISLHRDYFVYLINETRLNTLLSVRQLVVGQHQPIVAIKACGICTSVEFPTDMCPTLQETKSNHAKSVATSTGSSRMQPGHLRANNSDGHHTDRIQIKGQMQLKDSIQTEACFQVPSFQQQQQQKTPPPGDSLSLDNLVKQLATSNLEF</sequence>
<proteinExistence type="predicted"/>
<feature type="compositionally biased region" description="Polar residues" evidence="1">
    <location>
        <begin position="159"/>
        <end position="168"/>
    </location>
</feature>
<accession>A0A371GH22</accession>
<evidence type="ECO:0000313" key="3">
    <source>
        <dbReference type="Proteomes" id="UP000257109"/>
    </source>
</evidence>
<reference evidence="2" key="1">
    <citation type="submission" date="2018-05" db="EMBL/GenBank/DDBJ databases">
        <title>Draft genome of Mucuna pruriens seed.</title>
        <authorList>
            <person name="Nnadi N.E."/>
            <person name="Vos R."/>
            <person name="Hasami M.H."/>
            <person name="Devisetty U.K."/>
            <person name="Aguiy J.C."/>
        </authorList>
    </citation>
    <scope>NUCLEOTIDE SEQUENCE [LARGE SCALE GENOMIC DNA]</scope>
    <source>
        <strain evidence="2">JCA_2017</strain>
    </source>
</reference>
<dbReference type="Proteomes" id="UP000257109">
    <property type="component" value="Unassembled WGS sequence"/>
</dbReference>
<organism evidence="2 3">
    <name type="scientific">Mucuna pruriens</name>
    <name type="common">Velvet bean</name>
    <name type="synonym">Dolichos pruriens</name>
    <dbReference type="NCBI Taxonomy" id="157652"/>
    <lineage>
        <taxon>Eukaryota</taxon>
        <taxon>Viridiplantae</taxon>
        <taxon>Streptophyta</taxon>
        <taxon>Embryophyta</taxon>
        <taxon>Tracheophyta</taxon>
        <taxon>Spermatophyta</taxon>
        <taxon>Magnoliopsida</taxon>
        <taxon>eudicotyledons</taxon>
        <taxon>Gunneridae</taxon>
        <taxon>Pentapetalae</taxon>
        <taxon>rosids</taxon>
        <taxon>fabids</taxon>
        <taxon>Fabales</taxon>
        <taxon>Fabaceae</taxon>
        <taxon>Papilionoideae</taxon>
        <taxon>50 kb inversion clade</taxon>
        <taxon>NPAAA clade</taxon>
        <taxon>indigoferoid/millettioid clade</taxon>
        <taxon>Phaseoleae</taxon>
        <taxon>Mucuna</taxon>
    </lineage>
</organism>
<evidence type="ECO:0000313" key="2">
    <source>
        <dbReference type="EMBL" id="RDX89847.1"/>
    </source>
</evidence>
<keyword evidence="3" id="KW-1185">Reference proteome</keyword>
<gene>
    <name evidence="2" type="ORF">CR513_28368</name>
</gene>
<dbReference type="EMBL" id="QJKJ01005556">
    <property type="protein sequence ID" value="RDX89847.1"/>
    <property type="molecule type" value="Genomic_DNA"/>
</dbReference>
<comment type="caution">
    <text evidence="2">The sequence shown here is derived from an EMBL/GenBank/DDBJ whole genome shotgun (WGS) entry which is preliminary data.</text>
</comment>
<feature type="non-terminal residue" evidence="2">
    <location>
        <position position="1"/>
    </location>
</feature>
<protein>
    <submittedName>
        <fullName evidence="2">Uncharacterized protein</fullName>
    </submittedName>
</protein>
<evidence type="ECO:0000256" key="1">
    <source>
        <dbReference type="SAM" id="MobiDB-lite"/>
    </source>
</evidence>
<name>A0A371GH22_MUCPR</name>
<dbReference type="AlphaFoldDB" id="A0A371GH22"/>
<feature type="region of interest" description="Disordered" evidence="1">
    <location>
        <begin position="156"/>
        <end position="182"/>
    </location>
</feature>